<dbReference type="Proteomes" id="UP001150924">
    <property type="component" value="Unassembled WGS sequence"/>
</dbReference>
<proteinExistence type="predicted"/>
<dbReference type="InterPro" id="IPR000073">
    <property type="entry name" value="AB_hydrolase_1"/>
</dbReference>
<dbReference type="SUPFAM" id="SSF53474">
    <property type="entry name" value="alpha/beta-Hydrolases"/>
    <property type="match status" value="1"/>
</dbReference>
<evidence type="ECO:0000313" key="2">
    <source>
        <dbReference type="EMBL" id="MCY1008710.1"/>
    </source>
</evidence>
<dbReference type="PANTHER" id="PTHR43798">
    <property type="entry name" value="MONOACYLGLYCEROL LIPASE"/>
    <property type="match status" value="1"/>
</dbReference>
<dbReference type="PRINTS" id="PR00111">
    <property type="entry name" value="ABHYDROLASE"/>
</dbReference>
<dbReference type="PRINTS" id="PR00412">
    <property type="entry name" value="EPOXHYDRLASE"/>
</dbReference>
<evidence type="ECO:0000259" key="1">
    <source>
        <dbReference type="Pfam" id="PF00561"/>
    </source>
</evidence>
<accession>A0A9X3IZ55</accession>
<evidence type="ECO:0000313" key="3">
    <source>
        <dbReference type="Proteomes" id="UP001150924"/>
    </source>
</evidence>
<feature type="domain" description="AB hydrolase-1" evidence="1">
    <location>
        <begin position="23"/>
        <end position="243"/>
    </location>
</feature>
<dbReference type="RefSeq" id="WP_267771317.1">
    <property type="nucleotide sequence ID" value="NZ_JAPNKE010000002.1"/>
</dbReference>
<gene>
    <name evidence="2" type="ORF">OV079_24750</name>
</gene>
<dbReference type="EMBL" id="JAPNKE010000002">
    <property type="protein sequence ID" value="MCY1008710.1"/>
    <property type="molecule type" value="Genomic_DNA"/>
</dbReference>
<dbReference type="InterPro" id="IPR029058">
    <property type="entry name" value="AB_hydrolase_fold"/>
</dbReference>
<dbReference type="GO" id="GO:0016787">
    <property type="term" value="F:hydrolase activity"/>
    <property type="evidence" value="ECO:0007669"/>
    <property type="project" value="UniProtKB-KW"/>
</dbReference>
<organism evidence="2 3">
    <name type="scientific">Nannocystis pusilla</name>
    <dbReference type="NCBI Taxonomy" id="889268"/>
    <lineage>
        <taxon>Bacteria</taxon>
        <taxon>Pseudomonadati</taxon>
        <taxon>Myxococcota</taxon>
        <taxon>Polyangia</taxon>
        <taxon>Nannocystales</taxon>
        <taxon>Nannocystaceae</taxon>
        <taxon>Nannocystis</taxon>
    </lineage>
</organism>
<name>A0A9X3IZ55_9BACT</name>
<protein>
    <submittedName>
        <fullName evidence="2">Alpha/beta hydrolase</fullName>
    </submittedName>
</protein>
<dbReference type="Pfam" id="PF00561">
    <property type="entry name" value="Abhydrolase_1"/>
    <property type="match status" value="1"/>
</dbReference>
<dbReference type="InterPro" id="IPR000639">
    <property type="entry name" value="Epox_hydrolase-like"/>
</dbReference>
<comment type="caution">
    <text evidence="2">The sequence shown here is derived from an EMBL/GenBank/DDBJ whole genome shotgun (WGS) entry which is preliminary data.</text>
</comment>
<keyword evidence="3" id="KW-1185">Reference proteome</keyword>
<dbReference type="Gene3D" id="3.40.50.1820">
    <property type="entry name" value="alpha/beta hydrolase"/>
    <property type="match status" value="1"/>
</dbReference>
<keyword evidence="2" id="KW-0378">Hydrolase</keyword>
<sequence>MSTMTTSDKVQIAYRVLGEGPRTILAIHGWMVSSTVYDELAERLDLTGYRLVIPDLRGAGESDRPESGYTVERYAADVTELMDVLGDRSFVLIGHSMGGAIAQWIAAATPERVQGQVLLCPVPASGIPFPPDAAGLFRGADNRESKATILGMACTNLSESARDRLLGAGASIPSKCIAEGFDSWSGLGFSDRLKNVTARTLVVATDDPFMPPPFLRQTIVDPIAGARLAVIRGAGHYVQVERPDETVAVISAFLAGLG</sequence>
<dbReference type="AlphaFoldDB" id="A0A9X3IZ55"/>
<dbReference type="InterPro" id="IPR050266">
    <property type="entry name" value="AB_hydrolase_sf"/>
</dbReference>
<reference evidence="2" key="1">
    <citation type="submission" date="2022-11" db="EMBL/GenBank/DDBJ databases">
        <title>Minimal conservation of predation-associated metabolite biosynthetic gene clusters underscores biosynthetic potential of Myxococcota including descriptions for ten novel species: Archangium lansinium sp. nov., Myxococcus landrumus sp. nov., Nannocystis bai.</title>
        <authorList>
            <person name="Ahearne A."/>
            <person name="Stevens C."/>
            <person name="Phillips K."/>
        </authorList>
    </citation>
    <scope>NUCLEOTIDE SEQUENCE</scope>
    <source>
        <strain evidence="2">Na p29</strain>
    </source>
</reference>